<dbReference type="GO" id="GO:0005840">
    <property type="term" value="C:ribosome"/>
    <property type="evidence" value="ECO:0007669"/>
    <property type="project" value="InterPro"/>
</dbReference>
<dbReference type="Proteomes" id="UP001367508">
    <property type="component" value="Unassembled WGS sequence"/>
</dbReference>
<dbReference type="InterPro" id="IPR035980">
    <property type="entry name" value="Ribosomal_bS6_sf"/>
</dbReference>
<dbReference type="PANTHER" id="PTHR21011:SF16">
    <property type="entry name" value="SMALL RIBOSOMAL SUBUNIT PROTEIN BS6C ALPHA"/>
    <property type="match status" value="1"/>
</dbReference>
<organism evidence="3 4">
    <name type="scientific">Canavalia gladiata</name>
    <name type="common">Sword bean</name>
    <name type="synonym">Dolichos gladiatus</name>
    <dbReference type="NCBI Taxonomy" id="3824"/>
    <lineage>
        <taxon>Eukaryota</taxon>
        <taxon>Viridiplantae</taxon>
        <taxon>Streptophyta</taxon>
        <taxon>Embryophyta</taxon>
        <taxon>Tracheophyta</taxon>
        <taxon>Spermatophyta</taxon>
        <taxon>Magnoliopsida</taxon>
        <taxon>eudicotyledons</taxon>
        <taxon>Gunneridae</taxon>
        <taxon>Pentapetalae</taxon>
        <taxon>rosids</taxon>
        <taxon>fabids</taxon>
        <taxon>Fabales</taxon>
        <taxon>Fabaceae</taxon>
        <taxon>Papilionoideae</taxon>
        <taxon>50 kb inversion clade</taxon>
        <taxon>NPAAA clade</taxon>
        <taxon>indigoferoid/millettioid clade</taxon>
        <taxon>Phaseoleae</taxon>
        <taxon>Canavalia</taxon>
    </lineage>
</organism>
<dbReference type="AlphaFoldDB" id="A0AAN9PQS9"/>
<dbReference type="SUPFAM" id="SSF54995">
    <property type="entry name" value="Ribosomal protein S6"/>
    <property type="match status" value="1"/>
</dbReference>
<evidence type="ECO:0000256" key="2">
    <source>
        <dbReference type="SAM" id="MobiDB-lite"/>
    </source>
</evidence>
<dbReference type="InterPro" id="IPR020814">
    <property type="entry name" value="Ribosomal_S6_plastid/chlpt"/>
</dbReference>
<feature type="compositionally biased region" description="Pro residues" evidence="2">
    <location>
        <begin position="67"/>
        <end position="77"/>
    </location>
</feature>
<name>A0AAN9PQS9_CANGL</name>
<evidence type="ECO:0000313" key="3">
    <source>
        <dbReference type="EMBL" id="KAK7306859.1"/>
    </source>
</evidence>
<evidence type="ECO:0000313" key="4">
    <source>
        <dbReference type="Proteomes" id="UP001367508"/>
    </source>
</evidence>
<dbReference type="NCBIfam" id="TIGR00166">
    <property type="entry name" value="S6"/>
    <property type="match status" value="1"/>
</dbReference>
<evidence type="ECO:0000256" key="1">
    <source>
        <dbReference type="ARBA" id="ARBA00009512"/>
    </source>
</evidence>
<dbReference type="InterPro" id="IPR014717">
    <property type="entry name" value="Transl_elong_EF1B/ribsomal_bS6"/>
</dbReference>
<comment type="caution">
    <text evidence="3">The sequence shown here is derived from an EMBL/GenBank/DDBJ whole genome shotgun (WGS) entry which is preliminary data.</text>
</comment>
<dbReference type="GO" id="GO:0003735">
    <property type="term" value="F:structural constituent of ribosome"/>
    <property type="evidence" value="ECO:0007669"/>
    <property type="project" value="InterPro"/>
</dbReference>
<dbReference type="Pfam" id="PF01250">
    <property type="entry name" value="Ribosomal_S6"/>
    <property type="match status" value="1"/>
</dbReference>
<dbReference type="EMBL" id="JAYMYQ010000011">
    <property type="protein sequence ID" value="KAK7306859.1"/>
    <property type="molecule type" value="Genomic_DNA"/>
</dbReference>
<dbReference type="PANTHER" id="PTHR21011">
    <property type="entry name" value="MITOCHONDRIAL 28S RIBOSOMAL PROTEIN S6"/>
    <property type="match status" value="1"/>
</dbReference>
<dbReference type="GO" id="GO:0006412">
    <property type="term" value="P:translation"/>
    <property type="evidence" value="ECO:0007669"/>
    <property type="project" value="InterPro"/>
</dbReference>
<sequence length="186" mass="21251">MAASSSLEITITPTSLSYNFRPNTNIPTRFFPFTHPNRTRRSVSVYAETLDFSASFEPDGFGSHTDPTPPPEEPPCPPGLRKYETMAVLRPDMNEDERLALTNKYEELLVAGGGMYIEVFNRGLLPLAYGIRKKNRAGETNSYFDGIYLIFTYFTRPESINNLEETLKADDNVIRTMTFKVRKRKY</sequence>
<dbReference type="HAMAP" id="MF_00360">
    <property type="entry name" value="Ribosomal_bS6"/>
    <property type="match status" value="1"/>
</dbReference>
<proteinExistence type="inferred from homology"/>
<dbReference type="Gene3D" id="3.30.70.60">
    <property type="match status" value="1"/>
</dbReference>
<dbReference type="InterPro" id="IPR000529">
    <property type="entry name" value="Ribosomal_bS6"/>
</dbReference>
<dbReference type="GO" id="GO:0070181">
    <property type="term" value="F:small ribosomal subunit rRNA binding"/>
    <property type="evidence" value="ECO:0007669"/>
    <property type="project" value="TreeGrafter"/>
</dbReference>
<protein>
    <submittedName>
        <fullName evidence="3">Uncharacterized protein</fullName>
    </submittedName>
</protein>
<reference evidence="3 4" key="1">
    <citation type="submission" date="2024-01" db="EMBL/GenBank/DDBJ databases">
        <title>The genomes of 5 underutilized Papilionoideae crops provide insights into root nodulation and disease resistanc.</title>
        <authorList>
            <person name="Jiang F."/>
        </authorList>
    </citation>
    <scope>NUCLEOTIDE SEQUENCE [LARGE SCALE GENOMIC DNA]</scope>
    <source>
        <strain evidence="3">LVBAO_FW01</strain>
        <tissue evidence="3">Leaves</tissue>
    </source>
</reference>
<keyword evidence="4" id="KW-1185">Reference proteome</keyword>
<feature type="region of interest" description="Disordered" evidence="2">
    <location>
        <begin position="58"/>
        <end position="77"/>
    </location>
</feature>
<comment type="similarity">
    <text evidence="1">Belongs to the bacterial ribosomal protein bS6 family.</text>
</comment>
<gene>
    <name evidence="3" type="ORF">VNO77_44819</name>
</gene>
<accession>A0AAN9PQS9</accession>